<name>A0AA41R8Y5_9BACT</name>
<accession>A0AA41R8Y5</accession>
<evidence type="ECO:0000259" key="3">
    <source>
        <dbReference type="Pfam" id="PF05065"/>
    </source>
</evidence>
<feature type="coiled-coil region" evidence="2">
    <location>
        <begin position="4"/>
        <end position="60"/>
    </location>
</feature>
<dbReference type="InterPro" id="IPR024455">
    <property type="entry name" value="Phage_capsid"/>
</dbReference>
<dbReference type="SUPFAM" id="SSF56563">
    <property type="entry name" value="Major capsid protein gp5"/>
    <property type="match status" value="1"/>
</dbReference>
<organism evidence="4 5">
    <name type="scientific">Desulfatitalea alkaliphila</name>
    <dbReference type="NCBI Taxonomy" id="2929485"/>
    <lineage>
        <taxon>Bacteria</taxon>
        <taxon>Pseudomonadati</taxon>
        <taxon>Thermodesulfobacteriota</taxon>
        <taxon>Desulfobacteria</taxon>
        <taxon>Desulfobacterales</taxon>
        <taxon>Desulfosarcinaceae</taxon>
        <taxon>Desulfatitalea</taxon>
    </lineage>
</organism>
<dbReference type="NCBIfam" id="TIGR01554">
    <property type="entry name" value="major_cap_HK97"/>
    <property type="match status" value="1"/>
</dbReference>
<gene>
    <name evidence="4" type="ORF">MRX98_10610</name>
</gene>
<dbReference type="Gene3D" id="3.30.2400.10">
    <property type="entry name" value="Major capsid protein gp5"/>
    <property type="match status" value="1"/>
</dbReference>
<reference evidence="4" key="1">
    <citation type="submission" date="2022-04" db="EMBL/GenBank/DDBJ databases">
        <title>Desulfatitalea alkaliphila sp. nov., a novel anaerobic sulfate-reducing bacterium isolated from terrestrial mud volcano, Taman Peninsula, Russia.</title>
        <authorList>
            <person name="Khomyakova M.A."/>
            <person name="Merkel A.Y."/>
            <person name="Slobodkin A.I."/>
        </authorList>
    </citation>
    <scope>NUCLEOTIDE SEQUENCE</scope>
    <source>
        <strain evidence="4">M08but</strain>
    </source>
</reference>
<dbReference type="EMBL" id="JALJRB010000010">
    <property type="protein sequence ID" value="MCJ8501023.1"/>
    <property type="molecule type" value="Genomic_DNA"/>
</dbReference>
<dbReference type="AlphaFoldDB" id="A0AA41R8Y5"/>
<sequence length="425" mass="45730">MRTANGVQSDIEFVESKVETLRKRAAADGRQLTKPEQALMAEYNEAIAKLQNELDHMPQRALTVQLGGGRTTDRTLFNSFGEQLRAIRDAGIPGGPVDNRLHQVVNSASGLNETVPSDGGFLIEKQFAAELLQNVYESGQVAKLCRRIQISGNSNGIKIPGLDETSRATGSRWGGVRSYWVGEAEEKTASKPKFRQIDLELKKSAVLIYATDELLQDSTVLTEAIGRMARDELAFALDDAIINGTGATQPLGILNSGGLVTQAAESQAAGTLVPENIVKMWARLLPASQKSAVWLINQELLPQLYLLTLEGSSGGVAPLYMPAQGLSQAPYGTIFGRPVIPIEQCQAPDTAGDIILGDFSNGYILAEKGGIDAAMSIHVRFVYDESVFRFVMRIDGQPVLSAPISPFKGSNDVGHFVCLAGSRSA</sequence>
<comment type="caution">
    <text evidence="4">The sequence shown here is derived from an EMBL/GenBank/DDBJ whole genome shotgun (WGS) entry which is preliminary data.</text>
</comment>
<dbReference type="Pfam" id="PF05065">
    <property type="entry name" value="Phage_capsid"/>
    <property type="match status" value="1"/>
</dbReference>
<comment type="subcellular location">
    <subcellularLocation>
        <location evidence="1">Virion</location>
    </subcellularLocation>
</comment>
<evidence type="ECO:0000313" key="4">
    <source>
        <dbReference type="EMBL" id="MCJ8501023.1"/>
    </source>
</evidence>
<evidence type="ECO:0000313" key="5">
    <source>
        <dbReference type="Proteomes" id="UP001165427"/>
    </source>
</evidence>
<feature type="domain" description="Phage capsid-like C-terminal" evidence="3">
    <location>
        <begin position="119"/>
        <end position="408"/>
    </location>
</feature>
<proteinExistence type="predicted"/>
<dbReference type="RefSeq" id="WP_246907035.1">
    <property type="nucleotide sequence ID" value="NZ_JALJRB010000010.1"/>
</dbReference>
<keyword evidence="2" id="KW-0175">Coiled coil</keyword>
<evidence type="ECO:0000256" key="2">
    <source>
        <dbReference type="SAM" id="Coils"/>
    </source>
</evidence>
<dbReference type="Proteomes" id="UP001165427">
    <property type="component" value="Unassembled WGS sequence"/>
</dbReference>
<protein>
    <submittedName>
        <fullName evidence="4">Phage major capsid protein</fullName>
    </submittedName>
</protein>
<keyword evidence="5" id="KW-1185">Reference proteome</keyword>
<dbReference type="InterPro" id="IPR054612">
    <property type="entry name" value="Phage_capsid-like_C"/>
</dbReference>
<evidence type="ECO:0000256" key="1">
    <source>
        <dbReference type="ARBA" id="ARBA00004328"/>
    </source>
</evidence>